<protein>
    <submittedName>
        <fullName evidence="3">Uncharacterized protein</fullName>
    </submittedName>
</protein>
<reference evidence="3" key="2">
    <citation type="journal article" date="2023" name="IMA Fungus">
        <title>Comparative genomic study of the Penicillium genus elucidates a diverse pangenome and 15 lateral gene transfer events.</title>
        <authorList>
            <person name="Petersen C."/>
            <person name="Sorensen T."/>
            <person name="Nielsen M.R."/>
            <person name="Sondergaard T.E."/>
            <person name="Sorensen J.L."/>
            <person name="Fitzpatrick D.A."/>
            <person name="Frisvad J.C."/>
            <person name="Nielsen K.L."/>
        </authorList>
    </citation>
    <scope>NUCLEOTIDE SEQUENCE</scope>
    <source>
        <strain evidence="3">IBT 35675</strain>
    </source>
</reference>
<evidence type="ECO:0000313" key="3">
    <source>
        <dbReference type="EMBL" id="KAJ5361158.1"/>
    </source>
</evidence>
<feature type="compositionally biased region" description="Low complexity" evidence="1">
    <location>
        <begin position="53"/>
        <end position="66"/>
    </location>
</feature>
<reference evidence="3" key="1">
    <citation type="submission" date="2022-12" db="EMBL/GenBank/DDBJ databases">
        <authorList>
            <person name="Petersen C."/>
        </authorList>
    </citation>
    <scope>NUCLEOTIDE SEQUENCE</scope>
    <source>
        <strain evidence="3">IBT 35675</strain>
    </source>
</reference>
<keyword evidence="4" id="KW-1185">Reference proteome</keyword>
<gene>
    <name evidence="3" type="ORF">N7541_002002</name>
</gene>
<name>A0A9W9RJ13_PENBR</name>
<evidence type="ECO:0000256" key="1">
    <source>
        <dbReference type="SAM" id="MobiDB-lite"/>
    </source>
</evidence>
<feature type="compositionally biased region" description="Gly residues" evidence="1">
    <location>
        <begin position="43"/>
        <end position="52"/>
    </location>
</feature>
<evidence type="ECO:0000313" key="4">
    <source>
        <dbReference type="Proteomes" id="UP001148299"/>
    </source>
</evidence>
<comment type="caution">
    <text evidence="3">The sequence shown here is derived from an EMBL/GenBank/DDBJ whole genome shotgun (WGS) entry which is preliminary data.</text>
</comment>
<feature type="compositionally biased region" description="Low complexity" evidence="1">
    <location>
        <begin position="32"/>
        <end position="42"/>
    </location>
</feature>
<keyword evidence="2" id="KW-0732">Signal</keyword>
<feature type="signal peptide" evidence="2">
    <location>
        <begin position="1"/>
        <end position="22"/>
    </location>
</feature>
<dbReference type="Proteomes" id="UP001148299">
    <property type="component" value="Unassembled WGS sequence"/>
</dbReference>
<accession>A0A9W9RJ13</accession>
<feature type="chain" id="PRO_5040909905" evidence="2">
    <location>
        <begin position="23"/>
        <end position="394"/>
    </location>
</feature>
<sequence length="394" mass="42507">MLLRHPFLALLALLAAPTQVLSRGGGHGGSSSGSDSDSDSNSGSGGSSGGSSGSDSSGSDDTSSTSDYEWGTSCSDTYLLNFDDLQPSHYDQYNRDPRAGHASAYSDFDGVFFKGFGSYKYTINVLPGNRTEPDSYILYDLECPVGQQSFRILGAAWVAGRPPRPAGPKNPIAIGFKAWKSNVRLSDIDHSYSVCDDDVDLLHFGTTVDMMHSDDGDDSPTEAMDAVELNITQSPKNPDQILFDGIYDLKDWENSKRGLEKERFDDAGLWDQMLYLPPSTCRETSGNVGQAMMRWAGTHVNGSMTNDTLELTLSGSTIAGFPRDFSDNSTYANVTFAITFTGYLDQANSTQVVLTGAASQNDTLIAFERANGATNQALPLYLLAFSVFISCMII</sequence>
<dbReference type="AlphaFoldDB" id="A0A9W9RJ13"/>
<evidence type="ECO:0000256" key="2">
    <source>
        <dbReference type="SAM" id="SignalP"/>
    </source>
</evidence>
<proteinExistence type="predicted"/>
<organism evidence="3 4">
    <name type="scientific">Penicillium brevicompactum</name>
    <dbReference type="NCBI Taxonomy" id="5074"/>
    <lineage>
        <taxon>Eukaryota</taxon>
        <taxon>Fungi</taxon>
        <taxon>Dikarya</taxon>
        <taxon>Ascomycota</taxon>
        <taxon>Pezizomycotina</taxon>
        <taxon>Eurotiomycetes</taxon>
        <taxon>Eurotiomycetidae</taxon>
        <taxon>Eurotiales</taxon>
        <taxon>Aspergillaceae</taxon>
        <taxon>Penicillium</taxon>
    </lineage>
</organism>
<feature type="region of interest" description="Disordered" evidence="1">
    <location>
        <begin position="22"/>
        <end position="66"/>
    </location>
</feature>
<dbReference type="EMBL" id="JAPZBR010000002">
    <property type="protein sequence ID" value="KAJ5361158.1"/>
    <property type="molecule type" value="Genomic_DNA"/>
</dbReference>